<reference evidence="3 4" key="1">
    <citation type="journal article" date="2012" name="Eukaryot. Cell">
        <title>Draft genome sequence of Aspergillus oryzae strain 3.042.</title>
        <authorList>
            <person name="Zhao G."/>
            <person name="Yao Y."/>
            <person name="Qi W."/>
            <person name="Wang C."/>
            <person name="Hou L."/>
            <person name="Zeng B."/>
            <person name="Cao X."/>
        </authorList>
    </citation>
    <scope>NUCLEOTIDE SEQUENCE [LARGE SCALE GENOMIC DNA]</scope>
    <source>
        <strain evidence="3 4">3.042</strain>
    </source>
</reference>
<evidence type="ECO:0000256" key="2">
    <source>
        <dbReference type="SAM" id="SignalP"/>
    </source>
</evidence>
<dbReference type="Proteomes" id="UP000002812">
    <property type="component" value="Unassembled WGS sequence"/>
</dbReference>
<protein>
    <submittedName>
        <fullName evidence="3">Uncharacterized protein</fullName>
    </submittedName>
</protein>
<accession>I8IU98</accession>
<organism evidence="3 4">
    <name type="scientific">Aspergillus oryzae (strain 3.042)</name>
    <name type="common">Yellow koji mold</name>
    <dbReference type="NCBI Taxonomy" id="1160506"/>
    <lineage>
        <taxon>Eukaryota</taxon>
        <taxon>Fungi</taxon>
        <taxon>Dikarya</taxon>
        <taxon>Ascomycota</taxon>
        <taxon>Pezizomycotina</taxon>
        <taxon>Eurotiomycetes</taxon>
        <taxon>Eurotiomycetidae</taxon>
        <taxon>Eurotiales</taxon>
        <taxon>Aspergillaceae</taxon>
        <taxon>Aspergillus</taxon>
        <taxon>Aspergillus subgen. Circumdati</taxon>
    </lineage>
</organism>
<dbReference type="HOGENOM" id="CLU_2061005_0_0_1"/>
<evidence type="ECO:0000313" key="4">
    <source>
        <dbReference type="Proteomes" id="UP000002812"/>
    </source>
</evidence>
<gene>
    <name evidence="3" type="ORF">Ao3042_11761</name>
</gene>
<evidence type="ECO:0000313" key="3">
    <source>
        <dbReference type="EMBL" id="EIT83021.1"/>
    </source>
</evidence>
<evidence type="ECO:0000256" key="1">
    <source>
        <dbReference type="SAM" id="MobiDB-lite"/>
    </source>
</evidence>
<proteinExistence type="predicted"/>
<comment type="caution">
    <text evidence="3">The sequence shown here is derived from an EMBL/GenBank/DDBJ whole genome shotgun (WGS) entry which is preliminary data.</text>
</comment>
<feature type="chain" id="PRO_5003713891" evidence="2">
    <location>
        <begin position="30"/>
        <end position="119"/>
    </location>
</feature>
<reference evidence="4" key="2">
    <citation type="submission" date="2012-06" db="EMBL/GenBank/DDBJ databases">
        <title>Comparative genomic analyses of Aspergillus oryzae 3.042 and A. oryzae RIB40 for soy-sauce fermentation.</title>
        <authorList>
            <person name="Zhao G."/>
            <person name="Hou L."/>
            <person name="Wang C."/>
            <person name="Cao X."/>
        </authorList>
    </citation>
    <scope>NUCLEOTIDE SEQUENCE [LARGE SCALE GENOMIC DNA]</scope>
    <source>
        <strain evidence="4">3.042</strain>
    </source>
</reference>
<dbReference type="AlphaFoldDB" id="I8IU98"/>
<feature type="region of interest" description="Disordered" evidence="1">
    <location>
        <begin position="29"/>
        <end position="55"/>
    </location>
</feature>
<dbReference type="EMBL" id="AKHY01000041">
    <property type="protein sequence ID" value="EIT83021.1"/>
    <property type="molecule type" value="Genomic_DNA"/>
</dbReference>
<feature type="signal peptide" evidence="2">
    <location>
        <begin position="1"/>
        <end position="29"/>
    </location>
</feature>
<name>I8IU98_ASPO3</name>
<keyword evidence="2" id="KW-0732">Signal</keyword>
<sequence length="119" mass="13640">MLLRGTKNWLLKQFLFVLTYTTQPPSTASMPKIPKVGMVPSSTRPMTRRSESSMWHPMDTPVERRILLSRRQPILQKSRTELLGVGGDLERLFSQLRTSSKNMWIALSLTHTCLSRIKG</sequence>